<evidence type="ECO:0000256" key="5">
    <source>
        <dbReference type="SAM" id="Phobius"/>
    </source>
</evidence>
<keyword evidence="2 5" id="KW-0812">Transmembrane</keyword>
<feature type="transmembrane region" description="Helical" evidence="5">
    <location>
        <begin position="402"/>
        <end position="425"/>
    </location>
</feature>
<feature type="transmembrane region" description="Helical" evidence="5">
    <location>
        <begin position="253"/>
        <end position="268"/>
    </location>
</feature>
<feature type="transmembrane region" description="Helical" evidence="5">
    <location>
        <begin position="32"/>
        <end position="53"/>
    </location>
</feature>
<feature type="transmembrane region" description="Helical" evidence="5">
    <location>
        <begin position="156"/>
        <end position="177"/>
    </location>
</feature>
<feature type="transmembrane region" description="Helical" evidence="5">
    <location>
        <begin position="96"/>
        <end position="114"/>
    </location>
</feature>
<proteinExistence type="predicted"/>
<feature type="transmembrane region" description="Helical" evidence="5">
    <location>
        <begin position="446"/>
        <end position="466"/>
    </location>
</feature>
<dbReference type="InterPro" id="IPR007016">
    <property type="entry name" value="O-antigen_ligase-rel_domated"/>
</dbReference>
<dbReference type="Pfam" id="PF04932">
    <property type="entry name" value="Wzy_C"/>
    <property type="match status" value="1"/>
</dbReference>
<accession>A0A1F8H6P7</accession>
<evidence type="ECO:0000256" key="2">
    <source>
        <dbReference type="ARBA" id="ARBA00022692"/>
    </source>
</evidence>
<dbReference type="AlphaFoldDB" id="A0A1F8H6P7"/>
<dbReference type="EMBL" id="MGKY01000022">
    <property type="protein sequence ID" value="OGN33257.1"/>
    <property type="molecule type" value="Genomic_DNA"/>
</dbReference>
<evidence type="ECO:0000259" key="6">
    <source>
        <dbReference type="Pfam" id="PF04932"/>
    </source>
</evidence>
<feature type="domain" description="O-antigen ligase-related" evidence="6">
    <location>
        <begin position="261"/>
        <end position="418"/>
    </location>
</feature>
<comment type="subcellular location">
    <subcellularLocation>
        <location evidence="1">Membrane</location>
        <topology evidence="1">Multi-pass membrane protein</topology>
    </subcellularLocation>
</comment>
<name>A0A1F8H6P7_9BACT</name>
<evidence type="ECO:0000256" key="4">
    <source>
        <dbReference type="ARBA" id="ARBA00023136"/>
    </source>
</evidence>
<feature type="transmembrane region" description="Helical" evidence="5">
    <location>
        <begin position="303"/>
        <end position="326"/>
    </location>
</feature>
<sequence>MNKKLINWIFAAEIILFGLIVTGILPRAVVPYLAVALAVYALFASLEDATVFFVRSIPFFIAIPLTATFDNFNTWRILSGIIFLKWLYKEWPDYRKYFSIPLLLLLATAILSVIPAPDKMLAVKRIIYFLNLSLIGVVISDLARKDEFAKQLTKNISIPVIIVTLIGFLQLGSTYLMDIYQFMGFWAGKVQFNQFGAGWSYIVYNLGNTWYAYYGEQISLRMFSLFPDSHSFPQFILLGLPAIFVIFFNRKKILVPLVSSVFLAAILTGTRGIWAAGAASAVIAVFGIFRFKRIKTNQENQKIFKKISLHFIIFFTLFIIAFPIFASPQFRLYKLDSDLLSKRVRSIINFGETSNKERIRIWKLSLESIKNRPLLGVGIGNFPVVLNQDLFLAKAGSSAHNIYLQIAAEMGIPALIFALWFLWLLMQKAHNNFVASKDREITIYNGAALIFVPWVLIYCLTDVALFDERAFLLFVTTVALISAGHE</sequence>
<feature type="transmembrane region" description="Helical" evidence="5">
    <location>
        <begin position="274"/>
        <end position="291"/>
    </location>
</feature>
<evidence type="ECO:0000256" key="1">
    <source>
        <dbReference type="ARBA" id="ARBA00004141"/>
    </source>
</evidence>
<feature type="transmembrane region" description="Helical" evidence="5">
    <location>
        <begin position="126"/>
        <end position="144"/>
    </location>
</feature>
<feature type="transmembrane region" description="Helical" evidence="5">
    <location>
        <begin position="231"/>
        <end position="248"/>
    </location>
</feature>
<feature type="transmembrane region" description="Helical" evidence="5">
    <location>
        <begin position="6"/>
        <end position="25"/>
    </location>
</feature>
<reference evidence="7 8" key="1">
    <citation type="journal article" date="2016" name="Nat. Commun.">
        <title>Thousands of microbial genomes shed light on interconnected biogeochemical processes in an aquifer system.</title>
        <authorList>
            <person name="Anantharaman K."/>
            <person name="Brown C.T."/>
            <person name="Hug L.A."/>
            <person name="Sharon I."/>
            <person name="Castelle C.J."/>
            <person name="Probst A.J."/>
            <person name="Thomas B.C."/>
            <person name="Singh A."/>
            <person name="Wilkins M.J."/>
            <person name="Karaoz U."/>
            <person name="Brodie E.L."/>
            <person name="Williams K.H."/>
            <person name="Hubbard S.S."/>
            <person name="Banfield J.F."/>
        </authorList>
    </citation>
    <scope>NUCLEOTIDE SEQUENCE [LARGE SCALE GENOMIC DNA]</scope>
</reference>
<keyword evidence="3 5" id="KW-1133">Transmembrane helix</keyword>
<keyword evidence="4 5" id="KW-0472">Membrane</keyword>
<dbReference type="GO" id="GO:0016020">
    <property type="term" value="C:membrane"/>
    <property type="evidence" value="ECO:0007669"/>
    <property type="project" value="UniProtKB-SubCell"/>
</dbReference>
<comment type="caution">
    <text evidence="7">The sequence shown here is derived from an EMBL/GenBank/DDBJ whole genome shotgun (WGS) entry which is preliminary data.</text>
</comment>
<evidence type="ECO:0000256" key="3">
    <source>
        <dbReference type="ARBA" id="ARBA00022989"/>
    </source>
</evidence>
<organism evidence="7 8">
    <name type="scientific">Candidatus Yanofskybacteria bacterium RIFCSPLOWO2_12_FULL_43_11b</name>
    <dbReference type="NCBI Taxonomy" id="1802710"/>
    <lineage>
        <taxon>Bacteria</taxon>
        <taxon>Candidatus Yanofskyibacteriota</taxon>
    </lineage>
</organism>
<gene>
    <name evidence="7" type="ORF">A3G51_02320</name>
</gene>
<evidence type="ECO:0000313" key="8">
    <source>
        <dbReference type="Proteomes" id="UP000177745"/>
    </source>
</evidence>
<dbReference type="InterPro" id="IPR051533">
    <property type="entry name" value="WaaL-like"/>
</dbReference>
<dbReference type="PANTHER" id="PTHR37422:SF13">
    <property type="entry name" value="LIPOPOLYSACCHARIDE BIOSYNTHESIS PROTEIN PA4999-RELATED"/>
    <property type="match status" value="1"/>
</dbReference>
<dbReference type="PANTHER" id="PTHR37422">
    <property type="entry name" value="TEICHURONIC ACID BIOSYNTHESIS PROTEIN TUAE"/>
    <property type="match status" value="1"/>
</dbReference>
<protein>
    <recommendedName>
        <fullName evidence="6">O-antigen ligase-related domain-containing protein</fullName>
    </recommendedName>
</protein>
<dbReference type="Proteomes" id="UP000177745">
    <property type="component" value="Unassembled WGS sequence"/>
</dbReference>
<evidence type="ECO:0000313" key="7">
    <source>
        <dbReference type="EMBL" id="OGN33257.1"/>
    </source>
</evidence>